<dbReference type="EMBL" id="LNXU01000032">
    <property type="protein sequence ID" value="KTC71161.1"/>
    <property type="molecule type" value="Genomic_DNA"/>
</dbReference>
<dbReference type="RefSeq" id="WP_058460327.1">
    <property type="nucleotide sequence ID" value="NZ_CAAAIY010000002.1"/>
</dbReference>
<dbReference type="PATRIC" id="fig|447.4.peg.2914"/>
<accession>A0A0W0RJD7</accession>
<keyword evidence="2" id="KW-1185">Reference proteome</keyword>
<dbReference type="AlphaFoldDB" id="A0A0W0RJD7"/>
<organism evidence="1 2">
    <name type="scientific">Legionella bozemanae</name>
    <name type="common">Fluoribacter bozemanae</name>
    <dbReference type="NCBI Taxonomy" id="447"/>
    <lineage>
        <taxon>Bacteria</taxon>
        <taxon>Pseudomonadati</taxon>
        <taxon>Pseudomonadota</taxon>
        <taxon>Gammaproteobacteria</taxon>
        <taxon>Legionellales</taxon>
        <taxon>Legionellaceae</taxon>
        <taxon>Legionella</taxon>
    </lineage>
</organism>
<gene>
    <name evidence="1" type="primary">dhlC</name>
    <name evidence="1" type="ORF">Lboz_2738</name>
</gene>
<dbReference type="Proteomes" id="UP000054695">
    <property type="component" value="Unassembled WGS sequence"/>
</dbReference>
<name>A0A0W0RJD7_LEGBO</name>
<comment type="caution">
    <text evidence="1">The sequence shown here is derived from an EMBL/GenBank/DDBJ whole genome shotgun (WGS) entry which is preliminary data.</text>
</comment>
<proteinExistence type="predicted"/>
<protein>
    <submittedName>
        <fullName evidence="1">Symporter</fullName>
    </submittedName>
</protein>
<evidence type="ECO:0000313" key="2">
    <source>
        <dbReference type="Proteomes" id="UP000054695"/>
    </source>
</evidence>
<dbReference type="STRING" id="447.Lboz_2738"/>
<evidence type="ECO:0000313" key="1">
    <source>
        <dbReference type="EMBL" id="KTC71161.1"/>
    </source>
</evidence>
<reference evidence="1 2" key="1">
    <citation type="submission" date="2015-11" db="EMBL/GenBank/DDBJ databases">
        <title>Genomic analysis of 38 Legionella species identifies large and diverse effector repertoires.</title>
        <authorList>
            <person name="Burstein D."/>
            <person name="Amaro F."/>
            <person name="Zusman T."/>
            <person name="Lifshitz Z."/>
            <person name="Cohen O."/>
            <person name="Gilbert J.A."/>
            <person name="Pupko T."/>
            <person name="Shuman H.A."/>
            <person name="Segal G."/>
        </authorList>
    </citation>
    <scope>NUCLEOTIDE SEQUENCE [LARGE SCALE GENOMIC DNA]</scope>
    <source>
        <strain evidence="1 2">WIGA</strain>
    </source>
</reference>
<sequence>MGQLLTKHFLSRVLSYLKKQTDPSIIKKIMEDLKFDSFTIRDEGLKNFLIKLTEESIDLSRLIESVEIGLLNNTPLCELLAFIEHEQLISDHELEMMSKQLQIQLNLLCLFEACSVTMVNSFTFNEDVYCFTKKQRSTSYPGNPLFNLFFASNRYNFSLFKNLKLVSVDPVMTSGAFTRLLGNDELGQEAIQERSKEFIKKHGLALWNTKICPTPIGEKHCDSVKNVSLNILEAIWEEKPNEEGQPNDNSFAGSVLIRVLEHTQPPNGFSFMKLVLPAGSSLIEDKKYSLLPDLIVNQLPKRVSQFFISTEWMYLYQSWNLLFVMQNLDSKFLPIKLLVPSVLNAISEQYMETRVFMLYLVGNLYHYNKLSAFTEEIQLSHAQSILNKWGEINKKYADFLLKTFCADLEESPEEIYHNIFGEHTHFSLAYYITHFIQDFANFRITRDESQACNLELA</sequence>
<dbReference type="OrthoDB" id="5643815at2"/>